<feature type="domain" description="GtrA/DPMS transmembrane" evidence="7">
    <location>
        <begin position="42"/>
        <end position="157"/>
    </location>
</feature>
<accession>A0ABW5D1B7</accession>
<dbReference type="RefSeq" id="WP_250431549.1">
    <property type="nucleotide sequence ID" value="NZ_JALPRR010000004.1"/>
</dbReference>
<evidence type="ECO:0000256" key="4">
    <source>
        <dbReference type="ARBA" id="ARBA00022989"/>
    </source>
</evidence>
<keyword evidence="4 6" id="KW-1133">Transmembrane helix</keyword>
<reference evidence="9" key="1">
    <citation type="journal article" date="2019" name="Int. J. Syst. Evol. Microbiol.">
        <title>The Global Catalogue of Microorganisms (GCM) 10K type strain sequencing project: providing services to taxonomists for standard genome sequencing and annotation.</title>
        <authorList>
            <consortium name="The Broad Institute Genomics Platform"/>
            <consortium name="The Broad Institute Genome Sequencing Center for Infectious Disease"/>
            <person name="Wu L."/>
            <person name="Ma J."/>
        </authorList>
    </citation>
    <scope>NUCLEOTIDE SEQUENCE [LARGE SCALE GENOMIC DNA]</scope>
    <source>
        <strain evidence="9">CGMCC 4.1782</strain>
    </source>
</reference>
<keyword evidence="5 6" id="KW-0472">Membrane</keyword>
<evidence type="ECO:0000313" key="8">
    <source>
        <dbReference type="EMBL" id="MFD2248432.1"/>
    </source>
</evidence>
<evidence type="ECO:0000256" key="1">
    <source>
        <dbReference type="ARBA" id="ARBA00004141"/>
    </source>
</evidence>
<evidence type="ECO:0000256" key="3">
    <source>
        <dbReference type="ARBA" id="ARBA00022692"/>
    </source>
</evidence>
<comment type="caution">
    <text evidence="8">The sequence shown here is derived from an EMBL/GenBank/DDBJ whole genome shotgun (WGS) entry which is preliminary data.</text>
</comment>
<evidence type="ECO:0000259" key="7">
    <source>
        <dbReference type="Pfam" id="PF04138"/>
    </source>
</evidence>
<dbReference type="PANTHER" id="PTHR38459:SF1">
    <property type="entry name" value="PROPHAGE BACTOPRENOL-LINKED GLUCOSE TRANSLOCASE HOMOLOG"/>
    <property type="match status" value="1"/>
</dbReference>
<feature type="transmembrane region" description="Helical" evidence="6">
    <location>
        <begin position="138"/>
        <end position="155"/>
    </location>
</feature>
<evidence type="ECO:0000256" key="6">
    <source>
        <dbReference type="SAM" id="Phobius"/>
    </source>
</evidence>
<name>A0ABW5D1B7_9BACT</name>
<keyword evidence="9" id="KW-1185">Reference proteome</keyword>
<feature type="transmembrane region" description="Helical" evidence="6">
    <location>
        <begin position="70"/>
        <end position="87"/>
    </location>
</feature>
<gene>
    <name evidence="8" type="ORF">ACFSKP_19350</name>
</gene>
<dbReference type="EMBL" id="JBHUIM010000003">
    <property type="protein sequence ID" value="MFD2248432.1"/>
    <property type="molecule type" value="Genomic_DNA"/>
</dbReference>
<proteinExistence type="inferred from homology"/>
<comment type="subcellular location">
    <subcellularLocation>
        <location evidence="1">Membrane</location>
        <topology evidence="1">Multi-pass membrane protein</topology>
    </subcellularLocation>
</comment>
<dbReference type="InterPro" id="IPR007267">
    <property type="entry name" value="GtrA_DPMS_TM"/>
</dbReference>
<evidence type="ECO:0000313" key="9">
    <source>
        <dbReference type="Proteomes" id="UP001597374"/>
    </source>
</evidence>
<protein>
    <submittedName>
        <fullName evidence="8">GtrA family protein</fullName>
    </submittedName>
</protein>
<dbReference type="InterPro" id="IPR051401">
    <property type="entry name" value="GtrA_CellWall_Glycosyl"/>
</dbReference>
<dbReference type="Pfam" id="PF04138">
    <property type="entry name" value="GtrA_DPMS_TM"/>
    <property type="match status" value="1"/>
</dbReference>
<sequence length="159" mass="18212">MGENRKLTSHTNRGVPLIRNESSMISFTMPEKWGSLSIKFLKFGLVGLSGIVVDFGITFMAKERLHWNKYVANSLGFIFACTSNYILNRLWTFHSTNPQILEQYLKFILVSVVGLGLNNLLVYFLHDRLGARFYPSKLAAVALVMFWNFAANYLFTFKV</sequence>
<organism evidence="8 9">
    <name type="scientific">Pontibacter ruber</name>
    <dbReference type="NCBI Taxonomy" id="1343895"/>
    <lineage>
        <taxon>Bacteria</taxon>
        <taxon>Pseudomonadati</taxon>
        <taxon>Bacteroidota</taxon>
        <taxon>Cytophagia</taxon>
        <taxon>Cytophagales</taxon>
        <taxon>Hymenobacteraceae</taxon>
        <taxon>Pontibacter</taxon>
    </lineage>
</organism>
<keyword evidence="3 6" id="KW-0812">Transmembrane</keyword>
<evidence type="ECO:0000256" key="2">
    <source>
        <dbReference type="ARBA" id="ARBA00009399"/>
    </source>
</evidence>
<evidence type="ECO:0000256" key="5">
    <source>
        <dbReference type="ARBA" id="ARBA00023136"/>
    </source>
</evidence>
<dbReference type="PANTHER" id="PTHR38459">
    <property type="entry name" value="PROPHAGE BACTOPRENOL-LINKED GLUCOSE TRANSLOCASE HOMOLOG"/>
    <property type="match status" value="1"/>
</dbReference>
<feature type="transmembrane region" description="Helical" evidence="6">
    <location>
        <begin position="107"/>
        <end position="126"/>
    </location>
</feature>
<dbReference type="Proteomes" id="UP001597374">
    <property type="component" value="Unassembled WGS sequence"/>
</dbReference>
<comment type="similarity">
    <text evidence="2">Belongs to the GtrA family.</text>
</comment>